<organism evidence="2 3">
    <name type="scientific">Jatropha curcas</name>
    <name type="common">Barbados nut</name>
    <dbReference type="NCBI Taxonomy" id="180498"/>
    <lineage>
        <taxon>Eukaryota</taxon>
        <taxon>Viridiplantae</taxon>
        <taxon>Streptophyta</taxon>
        <taxon>Embryophyta</taxon>
        <taxon>Tracheophyta</taxon>
        <taxon>Spermatophyta</taxon>
        <taxon>Magnoliopsida</taxon>
        <taxon>eudicotyledons</taxon>
        <taxon>Gunneridae</taxon>
        <taxon>Pentapetalae</taxon>
        <taxon>rosids</taxon>
        <taxon>fabids</taxon>
        <taxon>Malpighiales</taxon>
        <taxon>Euphorbiaceae</taxon>
        <taxon>Crotonoideae</taxon>
        <taxon>Jatropheae</taxon>
        <taxon>Jatropha</taxon>
    </lineage>
</organism>
<feature type="compositionally biased region" description="Basic and acidic residues" evidence="1">
    <location>
        <begin position="174"/>
        <end position="190"/>
    </location>
</feature>
<reference evidence="2 3" key="1">
    <citation type="journal article" date="2014" name="PLoS ONE">
        <title>Global Analysis of Gene Expression Profiles in Physic Nut (Jatropha curcas L.) Seedlings Exposed to Salt Stress.</title>
        <authorList>
            <person name="Zhang L."/>
            <person name="Zhang C."/>
            <person name="Wu P."/>
            <person name="Chen Y."/>
            <person name="Li M."/>
            <person name="Jiang H."/>
            <person name="Wu G."/>
        </authorList>
    </citation>
    <scope>NUCLEOTIDE SEQUENCE [LARGE SCALE GENOMIC DNA]</scope>
    <source>
        <strain evidence="3">cv. GZQX0401</strain>
        <tissue evidence="2">Young leaves</tissue>
    </source>
</reference>
<dbReference type="Proteomes" id="UP000027138">
    <property type="component" value="Unassembled WGS sequence"/>
</dbReference>
<gene>
    <name evidence="2" type="ORF">JCGZ_10513</name>
</gene>
<sequence length="190" mass="20094">MLLYSIYSMFSVCQTIQSTSFVTSRLGSFGLTGGPGRGVTVALYLEAVGGEKKRKVYGIGSQASQFYCGSASHAFAASAVPQPEHSAEEFAALRARVDDQQRQIAELRAHVMWLSGQPGSGTSSSDPAPATDRNDSTSQQQPLPSPNPDAADDTLVTPPSTTAHPAGTPPGDSTLDRADDQPRRFDFGPF</sequence>
<protein>
    <submittedName>
        <fullName evidence="2">Uncharacterized protein</fullName>
    </submittedName>
</protein>
<name>A0A067KHR4_JATCU</name>
<keyword evidence="3" id="KW-1185">Reference proteome</keyword>
<evidence type="ECO:0000256" key="1">
    <source>
        <dbReference type="SAM" id="MobiDB-lite"/>
    </source>
</evidence>
<feature type="region of interest" description="Disordered" evidence="1">
    <location>
        <begin position="115"/>
        <end position="190"/>
    </location>
</feature>
<proteinExistence type="predicted"/>
<accession>A0A067KHR4</accession>
<dbReference type="EMBL" id="KK914479">
    <property type="protein sequence ID" value="KDP35741.1"/>
    <property type="molecule type" value="Genomic_DNA"/>
</dbReference>
<dbReference type="AlphaFoldDB" id="A0A067KHR4"/>
<evidence type="ECO:0000313" key="2">
    <source>
        <dbReference type="EMBL" id="KDP35741.1"/>
    </source>
</evidence>
<evidence type="ECO:0000313" key="3">
    <source>
        <dbReference type="Proteomes" id="UP000027138"/>
    </source>
</evidence>